<comment type="caution">
    <text evidence="1">The sequence shown here is derived from an EMBL/GenBank/DDBJ whole genome shotgun (WGS) entry which is preliminary data.</text>
</comment>
<dbReference type="RefSeq" id="WP_237874388.1">
    <property type="nucleotide sequence ID" value="NZ_JAKLUA010000053.1"/>
</dbReference>
<accession>A0ABS9M2A0</accession>
<reference evidence="1" key="1">
    <citation type="submission" date="2022-01" db="EMBL/GenBank/DDBJ databases">
        <title>Genome sequnece data of strain Bradyrhizobium sp. nov.</title>
        <authorList>
            <person name="Zhang J."/>
        </authorList>
    </citation>
    <scope>NUCLEOTIDE SEQUENCE</scope>
    <source>
        <strain evidence="1">WYCCWR 12774</strain>
    </source>
</reference>
<keyword evidence="2" id="KW-1185">Reference proteome</keyword>
<gene>
    <name evidence="1" type="ORF">L6637_41770</name>
</gene>
<protein>
    <submittedName>
        <fullName evidence="1">Uncharacterized protein</fullName>
    </submittedName>
</protein>
<organism evidence="1 2">
    <name type="scientific">Bradyrhizobium zhengyangense</name>
    <dbReference type="NCBI Taxonomy" id="2911009"/>
    <lineage>
        <taxon>Bacteria</taxon>
        <taxon>Pseudomonadati</taxon>
        <taxon>Pseudomonadota</taxon>
        <taxon>Alphaproteobacteria</taxon>
        <taxon>Hyphomicrobiales</taxon>
        <taxon>Nitrobacteraceae</taxon>
        <taxon>Bradyrhizobium</taxon>
    </lineage>
</organism>
<proteinExistence type="predicted"/>
<name>A0ABS9M2A0_9BRAD</name>
<evidence type="ECO:0000313" key="2">
    <source>
        <dbReference type="Proteomes" id="UP001139012"/>
    </source>
</evidence>
<dbReference type="EMBL" id="JAKLUA010000053">
    <property type="protein sequence ID" value="MCG2673394.1"/>
    <property type="molecule type" value="Genomic_DNA"/>
</dbReference>
<evidence type="ECO:0000313" key="1">
    <source>
        <dbReference type="EMBL" id="MCG2673394.1"/>
    </source>
</evidence>
<sequence length="67" mass="7445">MISNNSGSRSKPGTYCARMKNRAVRADFSASLNVDRALMRNKGAGADLGVDIYLYVRDHLHELPHNI</sequence>
<dbReference type="Proteomes" id="UP001139012">
    <property type="component" value="Unassembled WGS sequence"/>
</dbReference>